<protein>
    <submittedName>
        <fullName evidence="1">Uncharacterized protein</fullName>
    </submittedName>
</protein>
<reference evidence="1" key="1">
    <citation type="submission" date="2021-08" db="EMBL/GenBank/DDBJ databases">
        <title>The first chromosome-level gecko genome reveals the dynamic sex chromosomes of Neotropical dwarf geckos (Sphaerodactylidae: Sphaerodactylus).</title>
        <authorList>
            <person name="Pinto B.J."/>
            <person name="Keating S.E."/>
            <person name="Gamble T."/>
        </authorList>
    </citation>
    <scope>NUCLEOTIDE SEQUENCE</scope>
    <source>
        <strain evidence="1">TG3544</strain>
    </source>
</reference>
<evidence type="ECO:0000313" key="2">
    <source>
        <dbReference type="Proteomes" id="UP000827872"/>
    </source>
</evidence>
<dbReference type="Proteomes" id="UP000827872">
    <property type="component" value="Linkage Group LG02"/>
</dbReference>
<name>A0ACB8G0A6_9SAUR</name>
<comment type="caution">
    <text evidence="1">The sequence shown here is derived from an EMBL/GenBank/DDBJ whole genome shotgun (WGS) entry which is preliminary data.</text>
</comment>
<proteinExistence type="predicted"/>
<accession>A0ACB8G0A6</accession>
<organism evidence="1 2">
    <name type="scientific">Sphaerodactylus townsendi</name>
    <dbReference type="NCBI Taxonomy" id="933632"/>
    <lineage>
        <taxon>Eukaryota</taxon>
        <taxon>Metazoa</taxon>
        <taxon>Chordata</taxon>
        <taxon>Craniata</taxon>
        <taxon>Vertebrata</taxon>
        <taxon>Euteleostomi</taxon>
        <taxon>Lepidosauria</taxon>
        <taxon>Squamata</taxon>
        <taxon>Bifurcata</taxon>
        <taxon>Gekkota</taxon>
        <taxon>Sphaerodactylidae</taxon>
        <taxon>Sphaerodactylus</taxon>
    </lineage>
</organism>
<gene>
    <name evidence="1" type="ORF">K3G42_007246</name>
</gene>
<evidence type="ECO:0000313" key="1">
    <source>
        <dbReference type="EMBL" id="KAH8012951.1"/>
    </source>
</evidence>
<dbReference type="EMBL" id="CM037615">
    <property type="protein sequence ID" value="KAH8012951.1"/>
    <property type="molecule type" value="Genomic_DNA"/>
</dbReference>
<sequence>MRADEKDKDVESSCTEYFLIFPLRLLSNSPTKKNGKPEAAISACLDQENLSNYCPLVTIQRNFGFFGSCVHTLLIPRRQGSSNLYCQEKNEERKFDLCLVLQSNCNAGQKFTGTN</sequence>
<keyword evidence="2" id="KW-1185">Reference proteome</keyword>